<proteinExistence type="predicted"/>
<protein>
    <submittedName>
        <fullName evidence="2">Uncharacterized protein</fullName>
    </submittedName>
</protein>
<feature type="transmembrane region" description="Helical" evidence="1">
    <location>
        <begin position="50"/>
        <end position="73"/>
    </location>
</feature>
<gene>
    <name evidence="2" type="ORF">US24_C0027G0010</name>
</gene>
<name>A0A0G0I5Q6_9BACT</name>
<evidence type="ECO:0000313" key="3">
    <source>
        <dbReference type="Proteomes" id="UP000034075"/>
    </source>
</evidence>
<organism evidence="2 3">
    <name type="scientific">candidate division WS6 bacterium GW2011_GWC2_36_7</name>
    <dbReference type="NCBI Taxonomy" id="1619091"/>
    <lineage>
        <taxon>Bacteria</taxon>
        <taxon>Candidatus Dojkabacteria</taxon>
    </lineage>
</organism>
<evidence type="ECO:0000313" key="2">
    <source>
        <dbReference type="EMBL" id="KKQ11436.1"/>
    </source>
</evidence>
<comment type="caution">
    <text evidence="2">The sequence shown here is derived from an EMBL/GenBank/DDBJ whole genome shotgun (WGS) entry which is preliminary data.</text>
</comment>
<feature type="transmembrane region" description="Helical" evidence="1">
    <location>
        <begin position="12"/>
        <end position="38"/>
    </location>
</feature>
<keyword evidence="1" id="KW-1133">Transmembrane helix</keyword>
<accession>A0A0G0I5Q6</accession>
<dbReference type="EMBL" id="LBSF01000027">
    <property type="protein sequence ID" value="KKQ11436.1"/>
    <property type="molecule type" value="Genomic_DNA"/>
</dbReference>
<sequence>MNILNLKLKSKTVGIEILVSSMLILISTIVLALVLIPFSIASEVSTLALIPYIILTFFALTISGLGIYIGIRYIKNKGFKRNKTFGTLLVVLGLGYFLYSIASYIFSNITGNIGGELQPIIAIFWAIMTIPLGLTLRNGCK</sequence>
<dbReference type="Proteomes" id="UP000034075">
    <property type="component" value="Unassembled WGS sequence"/>
</dbReference>
<keyword evidence="1" id="KW-0472">Membrane</keyword>
<evidence type="ECO:0000256" key="1">
    <source>
        <dbReference type="SAM" id="Phobius"/>
    </source>
</evidence>
<reference evidence="2" key="1">
    <citation type="journal article" date="2015" name="Nature">
        <title>rRNA introns, odd ribosomes, and small enigmatic genomes across a large radiation of phyla.</title>
        <authorList>
            <person name="Brown C.T."/>
            <person name="Hug L.A."/>
            <person name="Thomas B.C."/>
            <person name="Sharon I."/>
            <person name="Castelle C.J."/>
            <person name="Singh A."/>
            <person name="Wilkins M.J."/>
            <person name="Williams K.H."/>
            <person name="Banfield J.F."/>
        </authorList>
    </citation>
    <scope>NUCLEOTIDE SEQUENCE [LARGE SCALE GENOMIC DNA]</scope>
</reference>
<feature type="transmembrane region" description="Helical" evidence="1">
    <location>
        <begin position="85"/>
        <end position="105"/>
    </location>
</feature>
<dbReference type="AlphaFoldDB" id="A0A0G0I5Q6"/>
<feature type="transmembrane region" description="Helical" evidence="1">
    <location>
        <begin position="117"/>
        <end position="136"/>
    </location>
</feature>
<keyword evidence="1" id="KW-0812">Transmembrane</keyword>